<name>A0A4Y7KDR6_PAPSO</name>
<keyword evidence="5 7" id="KW-1133">Transmembrane helix</keyword>
<protein>
    <submittedName>
        <fullName evidence="8">Uncharacterized protein</fullName>
    </submittedName>
</protein>
<keyword evidence="3" id="KW-0813">Transport</keyword>
<dbReference type="GO" id="GO:0015854">
    <property type="term" value="P:guanine transport"/>
    <property type="evidence" value="ECO:0007669"/>
    <property type="project" value="TreeGrafter"/>
</dbReference>
<evidence type="ECO:0000256" key="6">
    <source>
        <dbReference type="ARBA" id="ARBA00023136"/>
    </source>
</evidence>
<keyword evidence="4 7" id="KW-0812">Transmembrane</keyword>
<dbReference type="Pfam" id="PF00860">
    <property type="entry name" value="Xan_ur_permease"/>
    <property type="match status" value="1"/>
</dbReference>
<evidence type="ECO:0000256" key="3">
    <source>
        <dbReference type="ARBA" id="ARBA00022448"/>
    </source>
</evidence>
<dbReference type="PANTHER" id="PTHR43337:SF13">
    <property type="entry name" value="ADENINE_GUANINE PERMEASE AZG2"/>
    <property type="match status" value="1"/>
</dbReference>
<feature type="transmembrane region" description="Helical" evidence="7">
    <location>
        <begin position="354"/>
        <end position="374"/>
    </location>
</feature>
<evidence type="ECO:0000313" key="8">
    <source>
        <dbReference type="EMBL" id="RZC70109.1"/>
    </source>
</evidence>
<dbReference type="EMBL" id="CM010721">
    <property type="protein sequence ID" value="RZC70109.1"/>
    <property type="molecule type" value="Genomic_DNA"/>
</dbReference>
<organism evidence="8 9">
    <name type="scientific">Papaver somniferum</name>
    <name type="common">Opium poppy</name>
    <dbReference type="NCBI Taxonomy" id="3469"/>
    <lineage>
        <taxon>Eukaryota</taxon>
        <taxon>Viridiplantae</taxon>
        <taxon>Streptophyta</taxon>
        <taxon>Embryophyta</taxon>
        <taxon>Tracheophyta</taxon>
        <taxon>Spermatophyta</taxon>
        <taxon>Magnoliopsida</taxon>
        <taxon>Ranunculales</taxon>
        <taxon>Papaveraceae</taxon>
        <taxon>Papaveroideae</taxon>
        <taxon>Papaver</taxon>
    </lineage>
</organism>
<dbReference type="GO" id="GO:0015853">
    <property type="term" value="P:adenine transport"/>
    <property type="evidence" value="ECO:0007669"/>
    <property type="project" value="TreeGrafter"/>
</dbReference>
<feature type="transmembrane region" description="Helical" evidence="7">
    <location>
        <begin position="212"/>
        <end position="230"/>
    </location>
</feature>
<dbReference type="Proteomes" id="UP000316621">
    <property type="component" value="Chromosome 7"/>
</dbReference>
<accession>A0A4Y7KDR6</accession>
<gene>
    <name evidence="8" type="ORF">C5167_033492</name>
</gene>
<comment type="similarity">
    <text evidence="2">Belongs to the nucleobase:cation symporter-2 (NCS2) (TC 2.A.40) family. Azg-like subfamily.</text>
</comment>
<keyword evidence="6 7" id="KW-0472">Membrane</keyword>
<reference evidence="8 9" key="1">
    <citation type="journal article" date="2018" name="Science">
        <title>The opium poppy genome and morphinan production.</title>
        <authorList>
            <person name="Guo L."/>
            <person name="Winzer T."/>
            <person name="Yang X."/>
            <person name="Li Y."/>
            <person name="Ning Z."/>
            <person name="He Z."/>
            <person name="Teodor R."/>
            <person name="Lu Y."/>
            <person name="Bowser T.A."/>
            <person name="Graham I.A."/>
            <person name="Ye K."/>
        </authorList>
    </citation>
    <scope>NUCLEOTIDE SEQUENCE [LARGE SCALE GENOMIC DNA]</scope>
    <source>
        <strain evidence="9">cv. HN1</strain>
        <tissue evidence="8">Leaves</tissue>
    </source>
</reference>
<feature type="transmembrane region" description="Helical" evidence="7">
    <location>
        <begin position="129"/>
        <end position="148"/>
    </location>
</feature>
<feature type="transmembrane region" description="Helical" evidence="7">
    <location>
        <begin position="394"/>
        <end position="418"/>
    </location>
</feature>
<dbReference type="InterPro" id="IPR045018">
    <property type="entry name" value="Azg-like"/>
</dbReference>
<dbReference type="OMA" id="TGVRQWV"/>
<feature type="transmembrane region" description="Helical" evidence="7">
    <location>
        <begin position="177"/>
        <end position="200"/>
    </location>
</feature>
<feature type="transmembrane region" description="Helical" evidence="7">
    <location>
        <begin position="430"/>
        <end position="451"/>
    </location>
</feature>
<dbReference type="GO" id="GO:0005886">
    <property type="term" value="C:plasma membrane"/>
    <property type="evidence" value="ECO:0007669"/>
    <property type="project" value="TreeGrafter"/>
</dbReference>
<evidence type="ECO:0000256" key="7">
    <source>
        <dbReference type="SAM" id="Phobius"/>
    </source>
</evidence>
<dbReference type="GO" id="GO:0005345">
    <property type="term" value="F:purine nucleobase transmembrane transporter activity"/>
    <property type="evidence" value="ECO:0007669"/>
    <property type="project" value="TreeGrafter"/>
</dbReference>
<feature type="transmembrane region" description="Helical" evidence="7">
    <location>
        <begin position="293"/>
        <end position="315"/>
    </location>
</feature>
<keyword evidence="9" id="KW-1185">Reference proteome</keyword>
<dbReference type="OrthoDB" id="431212at2759"/>
<evidence type="ECO:0000256" key="4">
    <source>
        <dbReference type="ARBA" id="ARBA00022692"/>
    </source>
</evidence>
<comment type="subcellular location">
    <subcellularLocation>
        <location evidence="1">Membrane</location>
        <topology evidence="1">Multi-pass membrane protein</topology>
    </subcellularLocation>
</comment>
<dbReference type="STRING" id="3469.A0A4Y7KDR6"/>
<dbReference type="PANTHER" id="PTHR43337">
    <property type="entry name" value="XANTHINE/URACIL PERMEASE C887.17-RELATED"/>
    <property type="match status" value="1"/>
</dbReference>
<evidence type="ECO:0000313" key="9">
    <source>
        <dbReference type="Proteomes" id="UP000316621"/>
    </source>
</evidence>
<feature type="transmembrane region" description="Helical" evidence="7">
    <location>
        <begin position="486"/>
        <end position="515"/>
    </location>
</feature>
<dbReference type="InterPro" id="IPR006043">
    <property type="entry name" value="NCS2"/>
</dbReference>
<evidence type="ECO:0000256" key="2">
    <source>
        <dbReference type="ARBA" id="ARBA00005697"/>
    </source>
</evidence>
<evidence type="ECO:0000256" key="5">
    <source>
        <dbReference type="ARBA" id="ARBA00022989"/>
    </source>
</evidence>
<evidence type="ECO:0000256" key="1">
    <source>
        <dbReference type="ARBA" id="ARBA00004141"/>
    </source>
</evidence>
<dbReference type="Gramene" id="RZC70109">
    <property type="protein sequence ID" value="RZC70109"/>
    <property type="gene ID" value="C5167_033492"/>
</dbReference>
<proteinExistence type="inferred from homology"/>
<dbReference type="AlphaFoldDB" id="A0A4Y7KDR6"/>
<sequence>MGGEACSRLGTGFCSRLGESWKRKKQNLNETVSKSKVGKYFKLEARKTCFTREICAGTATFLTMAYIITVNATILADSGGTCSIQDCTPPSIASNTTNNIINDQEPTPDCKFKPNIGYQNCLTKTKSDLIVATVLTSLFGCVGMGVFANLPLAVAPGMGINAYFAYNLVGLHGSGPMTYQTALAVVLVEGCAFLAIALIGYRAKLARLIPRAVRLASAAGIGLFIAFTGLQTQQGVGLVGPSSSTMLTLAACSRINPVTGACEGGILRSPTFWLGTTGLLIMSYGLMKNIKGSMIYGIVFVTLVSWIRGTSVTFFPDTQIGNTKYDYFKKVVDFQGIQTTAGAISFSEFNRSEVWIALVTILYVDVLATTGTLFSLAEVGGFVDEKGRFEGEYIAYIVDAIATIIGSALGTSPTAVYVESTAGIKEGGRTGITTIVVGFYFLLSLCFIPLLASVPPWAIGPSLVMVGMMMMKVVKDIDWDNIKEGVPAFVTILLMPLTYSISNGIIGGIMVYVALNFYDYVVMSVKWVMGLMRKAMGGVQNQVSATNTNEPISVIAP</sequence>